<dbReference type="SUPFAM" id="SSF52540">
    <property type="entry name" value="P-loop containing nucleoside triphosphate hydrolases"/>
    <property type="match status" value="2"/>
</dbReference>
<dbReference type="PANTHER" id="PTHR43790:SF9">
    <property type="entry name" value="GALACTOFURANOSE TRANSPORTER ATP-BINDING PROTEIN YTFR"/>
    <property type="match status" value="1"/>
</dbReference>
<dbReference type="EMBL" id="JBDNCH010000004">
    <property type="protein sequence ID" value="MEN9063273.1"/>
    <property type="molecule type" value="Genomic_DNA"/>
</dbReference>
<evidence type="ECO:0000256" key="5">
    <source>
        <dbReference type="ARBA" id="ARBA00022840"/>
    </source>
</evidence>
<evidence type="ECO:0000256" key="4">
    <source>
        <dbReference type="ARBA" id="ARBA00022741"/>
    </source>
</evidence>
<dbReference type="CDD" id="cd03215">
    <property type="entry name" value="ABC_Carb_Monos_II"/>
    <property type="match status" value="1"/>
</dbReference>
<dbReference type="Pfam" id="PF00005">
    <property type="entry name" value="ABC_tran"/>
    <property type="match status" value="2"/>
</dbReference>
<evidence type="ECO:0000313" key="8">
    <source>
        <dbReference type="Proteomes" id="UP001428774"/>
    </source>
</evidence>
<evidence type="ECO:0000256" key="2">
    <source>
        <dbReference type="ARBA" id="ARBA00022597"/>
    </source>
</evidence>
<dbReference type="AlphaFoldDB" id="A0AAW9SW47"/>
<feature type="domain" description="ABC transporter" evidence="6">
    <location>
        <begin position="264"/>
        <end position="508"/>
    </location>
</feature>
<keyword evidence="1" id="KW-0813">Transport</keyword>
<protein>
    <submittedName>
        <fullName evidence="7">ABC transporter ATP-binding protein</fullName>
    </submittedName>
</protein>
<evidence type="ECO:0000259" key="6">
    <source>
        <dbReference type="PROSITE" id="PS50893"/>
    </source>
</evidence>
<keyword evidence="5 7" id="KW-0067">ATP-binding</keyword>
<dbReference type="PANTHER" id="PTHR43790">
    <property type="entry name" value="CARBOHYDRATE TRANSPORT ATP-BINDING PROTEIN MG119-RELATED"/>
    <property type="match status" value="1"/>
</dbReference>
<dbReference type="PROSITE" id="PS00211">
    <property type="entry name" value="ABC_TRANSPORTER_1"/>
    <property type="match status" value="2"/>
</dbReference>
<keyword evidence="2" id="KW-0762">Sugar transport</keyword>
<evidence type="ECO:0000256" key="3">
    <source>
        <dbReference type="ARBA" id="ARBA00022737"/>
    </source>
</evidence>
<dbReference type="InterPro" id="IPR050107">
    <property type="entry name" value="ABC_carbohydrate_import_ATPase"/>
</dbReference>
<gene>
    <name evidence="7" type="ORF">ABFB10_22070</name>
</gene>
<dbReference type="RefSeq" id="WP_347168369.1">
    <property type="nucleotide sequence ID" value="NZ_JBDNCH010000004.1"/>
</dbReference>
<keyword evidence="3" id="KW-0677">Repeat</keyword>
<proteinExistence type="predicted"/>
<sequence length="515" mass="54826">MPTPVPADRAVCSLRNVSRSFGPVKALSDVSFDIRQGEFLALIGENGAGKSTAMGVLFGLVDPDTGHVEVGGTPRRFASARDAIDAGFGMVHQHFKLYPELTVIENVLVGNEGGGPLARIPFRAAEARLRQIIETYDFRLDLQATVADLSVGEKQRVEILKLLFRDARVIFLDEPTAVLTPQECLSLFDMLRRLQKEGASIVLISHKLDEVIANAERILVMRRGALVAERAAEATDRAELAGLMVGAQIEAPAKVNAATDRTVLSIRDLTVAGPSGKPRVDAVSFDVAEGEIFGIAGVSGNGQKALVDVLMGLETPTGGTVLFRGEEITGKSVAERRAAGIGYMSEDRMSVGLAAQGSITENAAAGREHTAAFSRRGWLRKRAMTRHAETLIEAFDIRTPSAQLHVGKLSGGNQQKVVVAREVSAQPRLLLVENPCWGVDVGAMATIHGQLLDLAKSGCAIVLVSSDLEELFALSDRVGVIYEGAIGRIFPRDALDTFAIGAAMAGGGHIGDKHA</sequence>
<dbReference type="GO" id="GO:0005524">
    <property type="term" value="F:ATP binding"/>
    <property type="evidence" value="ECO:0007669"/>
    <property type="project" value="UniProtKB-KW"/>
</dbReference>
<comment type="caution">
    <text evidence="7">The sequence shown here is derived from an EMBL/GenBank/DDBJ whole genome shotgun (WGS) entry which is preliminary data.</text>
</comment>
<dbReference type="SMART" id="SM00382">
    <property type="entry name" value="AAA"/>
    <property type="match status" value="1"/>
</dbReference>
<dbReference type="PROSITE" id="PS50893">
    <property type="entry name" value="ABC_TRANSPORTER_2"/>
    <property type="match status" value="2"/>
</dbReference>
<dbReference type="Proteomes" id="UP001428774">
    <property type="component" value="Unassembled WGS sequence"/>
</dbReference>
<dbReference type="InterPro" id="IPR003593">
    <property type="entry name" value="AAA+_ATPase"/>
</dbReference>
<evidence type="ECO:0000313" key="7">
    <source>
        <dbReference type="EMBL" id="MEN9063273.1"/>
    </source>
</evidence>
<dbReference type="InterPro" id="IPR017871">
    <property type="entry name" value="ABC_transporter-like_CS"/>
</dbReference>
<dbReference type="CDD" id="cd03216">
    <property type="entry name" value="ABC_Carb_Monos_I"/>
    <property type="match status" value="1"/>
</dbReference>
<reference evidence="7 8" key="1">
    <citation type="submission" date="2024-05" db="EMBL/GenBank/DDBJ databases">
        <title>Genome sequence of Ponticoccus litoralis KCCM 90028.</title>
        <authorList>
            <person name="Kim J.M."/>
            <person name="Lee J.K."/>
            <person name="Choi B.J."/>
            <person name="Bayburt H."/>
            <person name="Baek J.H."/>
            <person name="Jeon C.O."/>
        </authorList>
    </citation>
    <scope>NUCLEOTIDE SEQUENCE [LARGE SCALE GENOMIC DNA]</scope>
    <source>
        <strain evidence="7 8">KCCM 90028</strain>
    </source>
</reference>
<name>A0AAW9SW47_9RHOB</name>
<keyword evidence="8" id="KW-1185">Reference proteome</keyword>
<dbReference type="InterPro" id="IPR027417">
    <property type="entry name" value="P-loop_NTPase"/>
</dbReference>
<dbReference type="InterPro" id="IPR003439">
    <property type="entry name" value="ABC_transporter-like_ATP-bd"/>
</dbReference>
<dbReference type="GO" id="GO:0016887">
    <property type="term" value="F:ATP hydrolysis activity"/>
    <property type="evidence" value="ECO:0007669"/>
    <property type="project" value="InterPro"/>
</dbReference>
<accession>A0AAW9SW47</accession>
<dbReference type="Gene3D" id="3.40.50.300">
    <property type="entry name" value="P-loop containing nucleotide triphosphate hydrolases"/>
    <property type="match status" value="2"/>
</dbReference>
<keyword evidence="4" id="KW-0547">Nucleotide-binding</keyword>
<organism evidence="7 8">
    <name type="scientific">Ponticoccus litoralis</name>
    <dbReference type="NCBI Taxonomy" id="422297"/>
    <lineage>
        <taxon>Bacteria</taxon>
        <taxon>Pseudomonadati</taxon>
        <taxon>Pseudomonadota</taxon>
        <taxon>Alphaproteobacteria</taxon>
        <taxon>Rhodobacterales</taxon>
        <taxon>Roseobacteraceae</taxon>
        <taxon>Ponticoccus</taxon>
    </lineage>
</organism>
<evidence type="ECO:0000256" key="1">
    <source>
        <dbReference type="ARBA" id="ARBA00022448"/>
    </source>
</evidence>
<feature type="domain" description="ABC transporter" evidence="6">
    <location>
        <begin position="12"/>
        <end position="248"/>
    </location>
</feature>